<feature type="domain" description="HTH arsR-type" evidence="4">
    <location>
        <begin position="242"/>
        <end position="313"/>
    </location>
</feature>
<dbReference type="InterPro" id="IPR036390">
    <property type="entry name" value="WH_DNA-bd_sf"/>
</dbReference>
<dbReference type="AlphaFoldDB" id="A0A7W3VWU7"/>
<dbReference type="RefSeq" id="WP_182891781.1">
    <property type="nucleotide sequence ID" value="NZ_JACGZW010000005.1"/>
</dbReference>
<dbReference type="CDD" id="cd00090">
    <property type="entry name" value="HTH_ARSR"/>
    <property type="match status" value="1"/>
</dbReference>
<evidence type="ECO:0000256" key="2">
    <source>
        <dbReference type="ARBA" id="ARBA00023125"/>
    </source>
</evidence>
<accession>A0A7W3VWU7</accession>
<organism evidence="5 6">
    <name type="scientific">Amycolatopsis dendrobii</name>
    <dbReference type="NCBI Taxonomy" id="2760662"/>
    <lineage>
        <taxon>Bacteria</taxon>
        <taxon>Bacillati</taxon>
        <taxon>Actinomycetota</taxon>
        <taxon>Actinomycetes</taxon>
        <taxon>Pseudonocardiales</taxon>
        <taxon>Pseudonocardiaceae</taxon>
        <taxon>Amycolatopsis</taxon>
    </lineage>
</organism>
<gene>
    <name evidence="5" type="ORF">H4281_16380</name>
</gene>
<keyword evidence="1" id="KW-0805">Transcription regulation</keyword>
<sequence length="314" mass="33257">MALRIHFTDDDFGRTRRRTGPDPLWELVLSLTALQSRRPAGGLRVWSARARKQLRREGLLPQPRPVPALEFRNRAVKALPSGGQSGGGEAAVRRTGVLRPAERRREIGPVAGDGVVRVEKTSLRADLQTFFVHGVAPSWVGELADGARALLGSALTSYGLARQTPAVRTEQAGAAIPWERTEFSGEPLADRSVYFGGLLVIPAYFRVVEPDPATGPEPPVVLVRSAERALTSGDTAQDPLPDLLGATRARALHALAVPLSTAELAGEIGVTPVAASKHAGVLRRAGLVESQQDGKTVRHAVTATGQALLSASGG</sequence>
<keyword evidence="3" id="KW-0804">Transcription</keyword>
<reference evidence="5 6" key="1">
    <citation type="submission" date="2020-08" db="EMBL/GenBank/DDBJ databases">
        <title>Amycolatopsis sp. nov. DR6-1 isolated from Dendrobium heterocarpum.</title>
        <authorList>
            <person name="Tedsree N."/>
            <person name="Kuncharoen N."/>
            <person name="Likhitwitayawuid K."/>
            <person name="Tanasupawat S."/>
        </authorList>
    </citation>
    <scope>NUCLEOTIDE SEQUENCE [LARGE SCALE GENOMIC DNA]</scope>
    <source>
        <strain evidence="5 6">DR6-1</strain>
    </source>
</reference>
<evidence type="ECO:0000313" key="5">
    <source>
        <dbReference type="EMBL" id="MBB1154719.1"/>
    </source>
</evidence>
<evidence type="ECO:0000313" key="6">
    <source>
        <dbReference type="Proteomes" id="UP000526734"/>
    </source>
</evidence>
<keyword evidence="2" id="KW-0238">DNA-binding</keyword>
<dbReference type="EMBL" id="JACGZW010000005">
    <property type="protein sequence ID" value="MBB1154719.1"/>
    <property type="molecule type" value="Genomic_DNA"/>
</dbReference>
<dbReference type="InterPro" id="IPR051011">
    <property type="entry name" value="Metal_resp_trans_reg"/>
</dbReference>
<dbReference type="PANTHER" id="PTHR43132:SF8">
    <property type="entry name" value="HTH-TYPE TRANSCRIPTIONAL REGULATOR KMTR"/>
    <property type="match status" value="1"/>
</dbReference>
<dbReference type="SUPFAM" id="SSF46785">
    <property type="entry name" value="Winged helix' DNA-binding domain"/>
    <property type="match status" value="1"/>
</dbReference>
<evidence type="ECO:0000259" key="4">
    <source>
        <dbReference type="SMART" id="SM00418"/>
    </source>
</evidence>
<dbReference type="InterPro" id="IPR036388">
    <property type="entry name" value="WH-like_DNA-bd_sf"/>
</dbReference>
<comment type="caution">
    <text evidence="5">The sequence shown here is derived from an EMBL/GenBank/DDBJ whole genome shotgun (WGS) entry which is preliminary data.</text>
</comment>
<dbReference type="SMART" id="SM00418">
    <property type="entry name" value="HTH_ARSR"/>
    <property type="match status" value="1"/>
</dbReference>
<proteinExistence type="predicted"/>
<dbReference type="InterPro" id="IPR001845">
    <property type="entry name" value="HTH_ArsR_DNA-bd_dom"/>
</dbReference>
<dbReference type="GO" id="GO:0003677">
    <property type="term" value="F:DNA binding"/>
    <property type="evidence" value="ECO:0007669"/>
    <property type="project" value="UniProtKB-KW"/>
</dbReference>
<dbReference type="Gene3D" id="1.10.10.10">
    <property type="entry name" value="Winged helix-like DNA-binding domain superfamily/Winged helix DNA-binding domain"/>
    <property type="match status" value="1"/>
</dbReference>
<dbReference type="GO" id="GO:0003700">
    <property type="term" value="F:DNA-binding transcription factor activity"/>
    <property type="evidence" value="ECO:0007669"/>
    <property type="project" value="InterPro"/>
</dbReference>
<protein>
    <submittedName>
        <fullName evidence="5">Winged helix-turn-helix transcriptional regulator</fullName>
    </submittedName>
</protein>
<dbReference type="PANTHER" id="PTHR43132">
    <property type="entry name" value="ARSENICAL RESISTANCE OPERON REPRESSOR ARSR-RELATED"/>
    <property type="match status" value="1"/>
</dbReference>
<keyword evidence="6" id="KW-1185">Reference proteome</keyword>
<dbReference type="InterPro" id="IPR011991">
    <property type="entry name" value="ArsR-like_HTH"/>
</dbReference>
<name>A0A7W3VWU7_9PSEU</name>
<dbReference type="Proteomes" id="UP000526734">
    <property type="component" value="Unassembled WGS sequence"/>
</dbReference>
<evidence type="ECO:0000256" key="3">
    <source>
        <dbReference type="ARBA" id="ARBA00023163"/>
    </source>
</evidence>
<evidence type="ECO:0000256" key="1">
    <source>
        <dbReference type="ARBA" id="ARBA00023015"/>
    </source>
</evidence>